<accession>A0A485LTM3</accession>
<dbReference type="AlphaFoldDB" id="A0A485LTM3"/>
<dbReference type="InterPro" id="IPR004995">
    <property type="entry name" value="Spore_Ger"/>
</dbReference>
<dbReference type="GO" id="GO:0016020">
    <property type="term" value="C:membrane"/>
    <property type="evidence" value="ECO:0007669"/>
    <property type="project" value="InterPro"/>
</dbReference>
<dbReference type="EMBL" id="CAADRN010000008">
    <property type="protein sequence ID" value="VFU11244.1"/>
    <property type="molecule type" value="Genomic_DNA"/>
</dbReference>
<proteinExistence type="predicted"/>
<dbReference type="PANTHER" id="PTHR22550">
    <property type="entry name" value="SPORE GERMINATION PROTEIN"/>
    <property type="match status" value="1"/>
</dbReference>
<keyword evidence="3" id="KW-1133">Transmembrane helix</keyword>
<name>A0A485LTM3_9ZZZZ</name>
<protein>
    <submittedName>
        <fullName evidence="4">Spore germination receptor subunit</fullName>
    </submittedName>
</protein>
<dbReference type="Pfam" id="PF03323">
    <property type="entry name" value="GerA"/>
    <property type="match status" value="1"/>
</dbReference>
<feature type="region of interest" description="Disordered" evidence="2">
    <location>
        <begin position="16"/>
        <end position="35"/>
    </location>
</feature>
<gene>
    <name evidence="4" type="primary">gerKA</name>
    <name evidence="4" type="ORF">SCFA_1050003</name>
</gene>
<organism evidence="4">
    <name type="scientific">anaerobic digester metagenome</name>
    <dbReference type="NCBI Taxonomy" id="1263854"/>
    <lineage>
        <taxon>unclassified sequences</taxon>
        <taxon>metagenomes</taxon>
        <taxon>ecological metagenomes</taxon>
    </lineage>
</organism>
<dbReference type="PANTHER" id="PTHR22550:SF5">
    <property type="entry name" value="LEUCINE ZIPPER PROTEIN 4"/>
    <property type="match status" value="1"/>
</dbReference>
<feature type="region of interest" description="Disordered" evidence="2">
    <location>
        <begin position="523"/>
        <end position="587"/>
    </location>
</feature>
<evidence type="ECO:0000256" key="2">
    <source>
        <dbReference type="SAM" id="MobiDB-lite"/>
    </source>
</evidence>
<sequence length="587" mass="64412">MGTNIFSRLLKKRAAKKPGPGLDRQDPLKGKAVSSEDLKTRKISRNLKENKEYLVGILGRNVDLVTREINPGGVNRTIWLVYLETLADNNGISESILKPLMLEQFIGEIERPDADFIELIDNSIITAPQIRSKVYTMDDVTDAVMSGTVALFVDGCAEALLISLKDWPQRGVEKADIEVVVRGPKESFAETIDVNAALVRRRLRSPNLVIEGLKLGRETNTDVAIAYLKGVVSPGLVQEVKSRVDRIDIDGILESGYIEELIQDDPYSPFPQLGYSERPDRVVSTLLQGRVCILIDGTPMVLYVPVAFTDMLQSPEDYYERYHYSTAIRLLRFLGLIISLLLPSFYIAITTYHQEMIPTQLLISIVAYREGVPLPAVLEALVMEMTFEALREAGIRLPRAVGQAVSIVGALVIGQAAVQAGIVSPLMVIVVALTGIASFMIPAYNQALSMRLIRFPLMLLAATLGLFGVMTGLLAMLIHMASLRSFGMPYLAPLAPLKVSDLKDTFVRVPWWAMHKRPTELVKRNKQRMAPSLKPRPPVEGGSQSSVNPVKRNAGIPSSYRDYGGSGKDQGTDAGNSPSKRSGGGGT</sequence>
<keyword evidence="1 3" id="KW-0472">Membrane</keyword>
<keyword evidence="3" id="KW-0812">Transmembrane</keyword>
<feature type="transmembrane region" description="Helical" evidence="3">
    <location>
        <begin position="426"/>
        <end position="445"/>
    </location>
</feature>
<reference evidence="4" key="1">
    <citation type="submission" date="2019-03" db="EMBL/GenBank/DDBJ databases">
        <authorList>
            <person name="Hao L."/>
        </authorList>
    </citation>
    <scope>NUCLEOTIDE SEQUENCE</scope>
</reference>
<evidence type="ECO:0000256" key="3">
    <source>
        <dbReference type="SAM" id="Phobius"/>
    </source>
</evidence>
<keyword evidence="4" id="KW-0675">Receptor</keyword>
<dbReference type="GO" id="GO:0009847">
    <property type="term" value="P:spore germination"/>
    <property type="evidence" value="ECO:0007669"/>
    <property type="project" value="InterPro"/>
</dbReference>
<evidence type="ECO:0000256" key="1">
    <source>
        <dbReference type="ARBA" id="ARBA00023136"/>
    </source>
</evidence>
<dbReference type="InterPro" id="IPR050768">
    <property type="entry name" value="UPF0353/GerABKA_families"/>
</dbReference>
<feature type="transmembrane region" description="Helical" evidence="3">
    <location>
        <begin position="457"/>
        <end position="481"/>
    </location>
</feature>
<evidence type="ECO:0000313" key="4">
    <source>
        <dbReference type="EMBL" id="VFU11244.1"/>
    </source>
</evidence>
<dbReference type="PIRSF" id="PIRSF005690">
    <property type="entry name" value="GerBA"/>
    <property type="match status" value="1"/>
</dbReference>
<feature type="compositionally biased region" description="Basic and acidic residues" evidence="2">
    <location>
        <begin position="23"/>
        <end position="35"/>
    </location>
</feature>
<feature type="transmembrane region" description="Helical" evidence="3">
    <location>
        <begin position="330"/>
        <end position="349"/>
    </location>
</feature>